<evidence type="ECO:0000256" key="2">
    <source>
        <dbReference type="ARBA" id="ARBA00022842"/>
    </source>
</evidence>
<dbReference type="SUPFAM" id="SSF81631">
    <property type="entry name" value="PAP/OAS1 substrate-binding domain"/>
    <property type="match status" value="1"/>
</dbReference>
<dbReference type="GO" id="GO:0031499">
    <property type="term" value="C:TRAMP complex"/>
    <property type="evidence" value="ECO:0007669"/>
    <property type="project" value="TreeGrafter"/>
</dbReference>
<feature type="region of interest" description="Disordered" evidence="3">
    <location>
        <begin position="427"/>
        <end position="473"/>
    </location>
</feature>
<keyword evidence="2" id="KW-0460">Magnesium</keyword>
<evidence type="ECO:0000313" key="6">
    <source>
        <dbReference type="EMBL" id="CAA7403586.1"/>
    </source>
</evidence>
<dbReference type="Pfam" id="PF03828">
    <property type="entry name" value="PAP_assoc"/>
    <property type="match status" value="1"/>
</dbReference>
<dbReference type="GO" id="GO:0003729">
    <property type="term" value="F:mRNA binding"/>
    <property type="evidence" value="ECO:0007669"/>
    <property type="project" value="TreeGrafter"/>
</dbReference>
<feature type="compositionally biased region" description="Basic and acidic residues" evidence="3">
    <location>
        <begin position="441"/>
        <end position="467"/>
    </location>
</feature>
<dbReference type="InterPro" id="IPR043519">
    <property type="entry name" value="NT_sf"/>
</dbReference>
<keyword evidence="7" id="KW-1185">Reference proteome</keyword>
<dbReference type="GO" id="GO:1990817">
    <property type="term" value="F:poly(A) RNA polymerase activity"/>
    <property type="evidence" value="ECO:0007669"/>
    <property type="project" value="InterPro"/>
</dbReference>
<dbReference type="GO" id="GO:0046872">
    <property type="term" value="F:metal ion binding"/>
    <property type="evidence" value="ECO:0007669"/>
    <property type="project" value="UniProtKB-KW"/>
</dbReference>
<dbReference type="OrthoDB" id="273917at2759"/>
<evidence type="ECO:0000256" key="3">
    <source>
        <dbReference type="SAM" id="MobiDB-lite"/>
    </source>
</evidence>
<evidence type="ECO:0000259" key="5">
    <source>
        <dbReference type="Pfam" id="PF22600"/>
    </source>
</evidence>
<dbReference type="InterPro" id="IPR054708">
    <property type="entry name" value="MTPAP-like_central"/>
</dbReference>
<dbReference type="GO" id="GO:0005730">
    <property type="term" value="C:nucleolus"/>
    <property type="evidence" value="ECO:0007669"/>
    <property type="project" value="TreeGrafter"/>
</dbReference>
<dbReference type="InterPro" id="IPR045862">
    <property type="entry name" value="Trf4-like"/>
</dbReference>
<evidence type="ECO:0000256" key="1">
    <source>
        <dbReference type="ARBA" id="ARBA00022723"/>
    </source>
</evidence>
<dbReference type="Pfam" id="PF22600">
    <property type="entry name" value="MTPAP-like_central"/>
    <property type="match status" value="1"/>
</dbReference>
<feature type="region of interest" description="Disordered" evidence="3">
    <location>
        <begin position="1260"/>
        <end position="1281"/>
    </location>
</feature>
<feature type="domain" description="PAP-associated" evidence="4">
    <location>
        <begin position="1377"/>
        <end position="1430"/>
    </location>
</feature>
<dbReference type="GO" id="GO:0031123">
    <property type="term" value="P:RNA 3'-end processing"/>
    <property type="evidence" value="ECO:0007669"/>
    <property type="project" value="TreeGrafter"/>
</dbReference>
<dbReference type="SUPFAM" id="SSF81301">
    <property type="entry name" value="Nucleotidyltransferase"/>
    <property type="match status" value="1"/>
</dbReference>
<dbReference type="GO" id="GO:0043634">
    <property type="term" value="P:polyadenylation-dependent ncRNA catabolic process"/>
    <property type="evidence" value="ECO:0007669"/>
    <property type="project" value="TreeGrafter"/>
</dbReference>
<dbReference type="Proteomes" id="UP000663760">
    <property type="component" value="Chromosome 10"/>
</dbReference>
<sequence>MKPEMGARQIFDDLTAHIALFHSSAHPSPSNSNPRKAILRWFSSLSVHQRQACLTVVDSDFVKILLQMLARLQNDGHCHFFILPDLPSTPGSSLPSLCYRLSGGLLSRASASNESERLISSSVRLFGSQDGEKGTEYALDSMTVSEDLLQDPEKFVTAMDGISSGGFLRELDLNTSKSAWVEFEWLKAKGYYSIESFLSNKLELALRMSWLECHGGKKPRAGKSRVKVGTAGVAANVFWRQKGCLDWWLGLGPGVRKKIILLFLCKGAKTLVKEIIEKRLSDLSNESASFWIRSKSTTRYSSVSPFQRTSELCSSLDPNFFFGSVSISSSRRPCRLANLLNAVLVLQEISEKLLTSQSIECVSDTLFFSTLGSVNDISDCILRRLRGFLMSISSECIKIELTEDCRLNKSLSNTEGSLAEDSCKVKKKGRNSKRLNSTTKASKENSVADRRVDARKPNSGRKGDKIRSSIGNELHTVENPKSKAVEVLFSSSTEKNEVEKSAQFSDSLRLSTMTIGLLINGNFQAESEHQNAVDDSLLENKTGKQCTPVDSTVLTTCECSQSSFKLESDDPIKNFSEYPPKYEGLHREVSPVNPVTVPKTHCPGTVTKEESGEILGCKTAESAKSERKREKFCSEDEIEQHNWKVITDSAPQRASIYSQCLSPGADILHLDAGDNFLNHTPQSFYSATASHQAMNASSEVGGRRVIPPRTLPMSLDWPLMVRGYSRLSQSVALNFDNVYNSRLQSSFCSGPNAHGMQKTANDGDRKYSGDGLDFCEFKNALEVMDDSESYWISEDESDMHIFTGRDYNQFFGGGVMYWNTSDHVSTGFSRAPSHSSEDGSWAWHEADLNRSIDDMVGMPTLSGSLSVSGVVSPPATPFCSPFETLGPGPPSLGYAFPGNDASGLQSPSPMVDNPEEKAALSFKNSGPCPEGVKGDSLSYPVLRPIIIPSISRKGSRSEFKINHDHNSPCVTSTDRDFPRIKRPSSPVVLCVPRAPRPPPPSLGDSRKRRGFPVVRSGSSSPRSWGMRSWHHEENTSPGTHICLDGGEVIWASWENGKRAGTPMMQPVPESLLQDRLIAISHRDQEHPDIALPVQSTESNCSSHKMSLSMMHSLLHEEIDSFCKKVAAENLTRKPFINWAVKRVAKSLQVLWPRSRTSVFGSNANGLALPSSDVDLIICLPPVRNLEPIKEAGILEGRNGIKETCLQHAARYLANQDWVKNDSLKTIENTAIPLIMLIAEVPYDINDANIISSGARSPEVQTGQINVPKGRNSSDSEGLSLSNISKPMMNGNTFVKSIRIDISFMSSTHTGLRTTGLVRQLTEQFPASIPLALVLKQFLADRNLDHSYSGGLSSYCLVLLIIRFLQHEHHLGRSNSQNLGSLLMDFLYFFGNVFDPRQMHVSIQGSGIYMKRERGHSIDPIHIDDPLCPTNNVGKNCFRIHQCIKAFADAYSVMDNQLTSLPSGSDSKNHVPFRLLRKIIPSIDCECT</sequence>
<dbReference type="InterPro" id="IPR002058">
    <property type="entry name" value="PAP_assoc"/>
</dbReference>
<dbReference type="PANTHER" id="PTHR23092">
    <property type="entry name" value="POLY(A) RNA POLYMERASE"/>
    <property type="match status" value="1"/>
</dbReference>
<gene>
    <name evidence="6" type="ORF">SI8410_10014264</name>
</gene>
<dbReference type="PANTHER" id="PTHR23092:SF48">
    <property type="entry name" value="NUCLEOTIDYLTRANSFERASE FAMILY PROTEIN"/>
    <property type="match status" value="1"/>
</dbReference>
<organism evidence="6 7">
    <name type="scientific">Spirodela intermedia</name>
    <name type="common">Intermediate duckweed</name>
    <dbReference type="NCBI Taxonomy" id="51605"/>
    <lineage>
        <taxon>Eukaryota</taxon>
        <taxon>Viridiplantae</taxon>
        <taxon>Streptophyta</taxon>
        <taxon>Embryophyta</taxon>
        <taxon>Tracheophyta</taxon>
        <taxon>Spermatophyta</taxon>
        <taxon>Magnoliopsida</taxon>
        <taxon>Liliopsida</taxon>
        <taxon>Araceae</taxon>
        <taxon>Lemnoideae</taxon>
        <taxon>Spirodela</taxon>
    </lineage>
</organism>
<accession>A0A7I8L1X2</accession>
<name>A0A7I8L1X2_SPIIN</name>
<keyword evidence="1" id="KW-0479">Metal-binding</keyword>
<evidence type="ECO:0000259" key="4">
    <source>
        <dbReference type="Pfam" id="PF03828"/>
    </source>
</evidence>
<evidence type="ECO:0000313" key="7">
    <source>
        <dbReference type="Proteomes" id="UP000663760"/>
    </source>
</evidence>
<dbReference type="EMBL" id="LR746273">
    <property type="protein sequence ID" value="CAA7403586.1"/>
    <property type="molecule type" value="Genomic_DNA"/>
</dbReference>
<proteinExistence type="predicted"/>
<reference evidence="6" key="1">
    <citation type="submission" date="2020-02" db="EMBL/GenBank/DDBJ databases">
        <authorList>
            <person name="Scholz U."/>
            <person name="Mascher M."/>
            <person name="Fiebig A."/>
        </authorList>
    </citation>
    <scope>NUCLEOTIDE SEQUENCE</scope>
</reference>
<feature type="region of interest" description="Disordered" evidence="3">
    <location>
        <begin position="988"/>
        <end position="1031"/>
    </location>
</feature>
<feature type="domain" description="Poly(A) RNA polymerase mitochondrial-like central palm" evidence="5">
    <location>
        <begin position="1139"/>
        <end position="1236"/>
    </location>
</feature>
<dbReference type="Gene3D" id="3.30.460.10">
    <property type="entry name" value="Beta Polymerase, domain 2"/>
    <property type="match status" value="1"/>
</dbReference>
<protein>
    <submittedName>
        <fullName evidence="6">Uncharacterized protein</fullName>
    </submittedName>
</protein>
<feature type="compositionally biased region" description="Low complexity" evidence="3">
    <location>
        <begin position="1011"/>
        <end position="1027"/>
    </location>
</feature>
<dbReference type="Gene3D" id="1.10.1410.10">
    <property type="match status" value="1"/>
</dbReference>